<sequence length="2047" mass="223915">MSTATPSPPQGTPPPEATSLAAVEGAANSSASPAEPEAPSTPAEPEVSEHQLIRNDFAGIIIGRNGERISGIQNESGAHVQIDRAPDAMNMRRIDVTGPKSKVDRAMEMIKSAIAEAVRRERSRSPARSQGTGSNPRPATPPPPPPPPPGGMSMGAPPPHQLDHSRVNNSHMPFEKIYVDELDLQNRYDGEPYTTTGVQSDDELFIRNLPKSISDNEIGVSLSKYGSIMEVFIVRDGGATPTESRGEAYVLFESHDGASACKDAIDGKFASEIIPGAQAMDEPMVVTFSDSQRMLQGSMGAYRHDNIFSRLMGPSGMNVKQIASVCKARVTLAARSMKNYGSVFTDPRVHIMVYYDSGRPGPQPKEHVLALAKEEFTKLVDHVLQWAKETKPVHRTNSGKGYGRSMQPPPPPPPPPMGGQQQPPPPPPPPIGGMPPPPPGVGVINGGALPSGDMLLASTPVMVTLKNPPGLDVSELSTLKSEGEQFYLSKPDAAQPTERGWKCTPLRWSNEKEPFVILQHKQTGRLRMCVSRSDSPMEMWPTMFETRDDQALAESKLVPMMLRAPLAPGETPDSPGQYLMIVLALHRPTGAGRVFQVSAPNQPWVPLRDIAPGEEWSVTPGVRCNVRVTPVYMQGRTFVFIQDGDACALREICDPTAAWVKVNSSITNGDVDVSCKLKVLYVLPPSSSGESHSSLPNFHIYVAWVAGGMLRIAKLPQFNALATDSWQRVAAVTLSTSPHTRIAPVYLPYLPEPLLLATSAGDAGAAGTMQVWRLYLSEGLSCDRLVMSPNPRVVRQMQVPRVTKCSVRDLTMDLPLTDLAAPDRYDGRFVDKRLPFEPPMPVNIPPPRPVENDTSILWVREDCGSAIDGSSGSPTKVTATAAHSSRKGAACCLSTLQGLDLDMKALPSSVIAPGRSSSKSMRVTPLRWAPNRECLFVVVQDAKHQSTKVCAADVSQHCDQWTTLLEFGDEAVPFSQCHFYPFMFSPVTSTSTEPDLFVMAVHRSSQKGGVFFVQNPTTAWQFVREVDVLQEPEFFDSSCEVEVLYHHSKAPGQQQQVCTFFIVHTADHGTSIRVIADPQRATVEISKPKALAKANGNIGTACRPVPLYVYAARRLSVNTWPVEVFMAWLEQPGYLVIAHLPLADGKWTEVSRTKVSSTASALVPIYLPYYQEPLLMVQNSSEGTVDLIRPHCVESAGPDTEGLSLVDITADSPLQWLPQTGGQVISNRPSYDRHPLPCERVGSRRKHESPQTVITARRKIRESAVTGSRVIEGIGEVSNMRMNLIDGSLAPEVGLDRAADIGTIGITIVEIGRSMRDTVVHRVTVVRAATDSGETPGGLAIEVAVDAQEVEATIAEALRDAKNDTVLSAADPQQQPALMNDGNSSTSSEEASEDPRSNRSRPTSPVERLDIYETALTSADKDKFVEAVKGRAVGKIWKIVYDPLSETMAALRSLGAEAGSGKREELKEQLRLQAKTVNMYFTDLRRRIGESKGAKGDAAVLRVLDGRFEVVFGDLERYVGSFVEPSHLNLAVEHYERCVRYLGPRHSPAVGLLSITSSLQRRRLVKICYDLLRYDSAGGGEQTEHLVAKIDSAARRQKEVPEPAQAFAKGILSQCTACMRGESQAPEPLKLAGLVMVDEPPKTSTGTWHWLVLLTAALTLSSTEEERGPVKALISSIGAALALEPVLEADRISTSALWCSLLLSLEFMGPHWHGDADVDGIVEAHCAKYAATVTDSPWASTVETDVFRKAMTPGRPSENPSAAMASRLVSICLHISPKSKPRGMYSITKDIGVRKASEPVVEVKRAKPRYVRKSRSVERERAKPTTAVRRACTFKNSGTDRWGNLLEDGSSGTSTNSYTPEVRFRDSPAQDDYKPLVLIDGPNVANRHGGQQFTCKGLQICVDYYVSRGHEVMVFLPDYLVDRNELFKLRNAQKMKVQTLHGIKAAPTHIPVDNIGILLKLQTQGRLALTPSKDYDDSYCLQYARKKDGVIVSNDMYRDWVKKQPSWKKTESIHWLRTHVVSYTFVKDEFMPNPDFTMPPPREEPAV</sequence>
<dbReference type="GO" id="GO:0036464">
    <property type="term" value="C:cytoplasmic ribonucleoprotein granule"/>
    <property type="evidence" value="ECO:0007669"/>
    <property type="project" value="TreeGrafter"/>
</dbReference>
<dbReference type="GO" id="GO:0005634">
    <property type="term" value="C:nucleus"/>
    <property type="evidence" value="ECO:0007669"/>
    <property type="project" value="TreeGrafter"/>
</dbReference>
<evidence type="ECO:0000256" key="6">
    <source>
        <dbReference type="SAM" id="MobiDB-lite"/>
    </source>
</evidence>
<dbReference type="SUPFAM" id="SSF54791">
    <property type="entry name" value="Eukaryotic type KH-domain (KH-domain type I)"/>
    <property type="match status" value="1"/>
</dbReference>
<dbReference type="InterPro" id="IPR012677">
    <property type="entry name" value="Nucleotide-bd_a/b_plait_sf"/>
</dbReference>
<dbReference type="SMART" id="SM00360">
    <property type="entry name" value="RRM"/>
    <property type="match status" value="1"/>
</dbReference>
<dbReference type="Gene3D" id="3.30.1370.10">
    <property type="entry name" value="K Homology domain, type 1"/>
    <property type="match status" value="1"/>
</dbReference>
<evidence type="ECO:0000259" key="7">
    <source>
        <dbReference type="PROSITE" id="PS50102"/>
    </source>
</evidence>
<dbReference type="SMART" id="SM00322">
    <property type="entry name" value="KH"/>
    <property type="match status" value="1"/>
</dbReference>
<feature type="compositionally biased region" description="Polar residues" evidence="6">
    <location>
        <begin position="1371"/>
        <end position="1389"/>
    </location>
</feature>
<feature type="region of interest" description="Disordered" evidence="6">
    <location>
        <begin position="1"/>
        <end position="51"/>
    </location>
</feature>
<comment type="similarity">
    <text evidence="1">Belongs to the RRM IMP/VICKZ family.</text>
</comment>
<keyword evidence="9" id="KW-1185">Reference proteome</keyword>
<dbReference type="InterPro" id="IPR036612">
    <property type="entry name" value="KH_dom_type_1_sf"/>
</dbReference>
<dbReference type="InterPro" id="IPR004088">
    <property type="entry name" value="KH_dom_type_1"/>
</dbReference>
<dbReference type="Proteomes" id="UP000591131">
    <property type="component" value="Unassembled WGS sequence"/>
</dbReference>
<feature type="compositionally biased region" description="Polar residues" evidence="6">
    <location>
        <begin position="1850"/>
        <end position="1859"/>
    </location>
</feature>
<feature type="region of interest" description="Disordered" evidence="6">
    <location>
        <begin position="1843"/>
        <end position="1865"/>
    </location>
</feature>
<reference evidence="8 9" key="1">
    <citation type="submission" date="2020-04" db="EMBL/GenBank/DDBJ databases">
        <title>Perkinsus chesapeaki whole genome sequence.</title>
        <authorList>
            <person name="Bogema D.R."/>
        </authorList>
    </citation>
    <scope>NUCLEOTIDE SEQUENCE [LARGE SCALE GENOMIC DNA]</scope>
    <source>
        <strain evidence="8">ATCC PRA-425</strain>
    </source>
</reference>
<keyword evidence="5" id="KW-0694">RNA-binding</keyword>
<dbReference type="Pfam" id="PF00076">
    <property type="entry name" value="RRM_1"/>
    <property type="match status" value="1"/>
</dbReference>
<dbReference type="InterPro" id="IPR035979">
    <property type="entry name" value="RBD_domain_sf"/>
</dbReference>
<dbReference type="Gene3D" id="3.30.70.330">
    <property type="match status" value="1"/>
</dbReference>
<keyword evidence="3" id="KW-0509">mRNA transport</keyword>
<gene>
    <name evidence="8" type="ORF">FOL47_008784</name>
</gene>
<dbReference type="GO" id="GO:0051028">
    <property type="term" value="P:mRNA transport"/>
    <property type="evidence" value="ECO:0007669"/>
    <property type="project" value="UniProtKB-KW"/>
</dbReference>
<dbReference type="Pfam" id="PF11977">
    <property type="entry name" value="RNase_Zc3h12a"/>
    <property type="match status" value="1"/>
</dbReference>
<dbReference type="InterPro" id="IPR021869">
    <property type="entry name" value="RNase_Zc3h12_NYN"/>
</dbReference>
<dbReference type="Gene3D" id="3.40.50.11980">
    <property type="match status" value="1"/>
</dbReference>
<evidence type="ECO:0000313" key="9">
    <source>
        <dbReference type="Proteomes" id="UP000591131"/>
    </source>
</evidence>
<organism evidence="8 9">
    <name type="scientific">Perkinsus chesapeaki</name>
    <name type="common">Clam parasite</name>
    <name type="synonym">Perkinsus andrewsi</name>
    <dbReference type="NCBI Taxonomy" id="330153"/>
    <lineage>
        <taxon>Eukaryota</taxon>
        <taxon>Sar</taxon>
        <taxon>Alveolata</taxon>
        <taxon>Perkinsozoa</taxon>
        <taxon>Perkinsea</taxon>
        <taxon>Perkinsida</taxon>
        <taxon>Perkinsidae</taxon>
        <taxon>Perkinsus</taxon>
    </lineage>
</organism>
<dbReference type="CDD" id="cd00105">
    <property type="entry name" value="KH-I"/>
    <property type="match status" value="1"/>
</dbReference>
<dbReference type="GO" id="GO:0003729">
    <property type="term" value="F:mRNA binding"/>
    <property type="evidence" value="ECO:0007669"/>
    <property type="project" value="TreeGrafter"/>
</dbReference>
<proteinExistence type="inferred from homology"/>
<dbReference type="PANTHER" id="PTHR12876:SF35">
    <property type="entry name" value="LD08718P-RELATED"/>
    <property type="match status" value="1"/>
</dbReference>
<feature type="region of interest" description="Disordered" evidence="6">
    <location>
        <begin position="1364"/>
        <end position="1408"/>
    </location>
</feature>
<dbReference type="InterPro" id="IPR000504">
    <property type="entry name" value="RRM_dom"/>
</dbReference>
<dbReference type="PROSITE" id="PS50084">
    <property type="entry name" value="KH_TYPE_1"/>
    <property type="match status" value="1"/>
</dbReference>
<dbReference type="SUPFAM" id="SSF54928">
    <property type="entry name" value="RNA-binding domain, RBD"/>
    <property type="match status" value="1"/>
</dbReference>
<keyword evidence="4" id="KW-0810">Translation regulation</keyword>
<dbReference type="InterPro" id="IPR004087">
    <property type="entry name" value="KH_dom"/>
</dbReference>
<feature type="compositionally biased region" description="Pro residues" evidence="6">
    <location>
        <begin position="1"/>
        <end position="16"/>
    </location>
</feature>
<dbReference type="InterPro" id="IPR051101">
    <property type="entry name" value="ZC3H12/N4BP1_RNase_Reg"/>
</dbReference>
<feature type="compositionally biased region" description="Pro residues" evidence="6">
    <location>
        <begin position="138"/>
        <end position="160"/>
    </location>
</feature>
<dbReference type="GO" id="GO:0006417">
    <property type="term" value="P:regulation of translation"/>
    <property type="evidence" value="ECO:0007669"/>
    <property type="project" value="UniProtKB-KW"/>
</dbReference>
<dbReference type="Pfam" id="PF00013">
    <property type="entry name" value="KH_1"/>
    <property type="match status" value="1"/>
</dbReference>
<accession>A0A7J6MT84</accession>
<evidence type="ECO:0000256" key="2">
    <source>
        <dbReference type="ARBA" id="ARBA00022448"/>
    </source>
</evidence>
<dbReference type="OrthoDB" id="289799at2759"/>
<evidence type="ECO:0000256" key="1">
    <source>
        <dbReference type="ARBA" id="ARBA00009094"/>
    </source>
</evidence>
<feature type="compositionally biased region" description="Pro residues" evidence="6">
    <location>
        <begin position="407"/>
        <end position="440"/>
    </location>
</feature>
<name>A0A7J6MT84_PERCH</name>
<dbReference type="PROSITE" id="PS50102">
    <property type="entry name" value="RRM"/>
    <property type="match status" value="1"/>
</dbReference>
<comment type="caution">
    <text evidence="8">The sequence shown here is derived from an EMBL/GenBank/DDBJ whole genome shotgun (WGS) entry which is preliminary data.</text>
</comment>
<evidence type="ECO:0000256" key="5">
    <source>
        <dbReference type="PROSITE-ProRule" id="PRU00176"/>
    </source>
</evidence>
<protein>
    <recommendedName>
        <fullName evidence="7">RRM domain-containing protein</fullName>
    </recommendedName>
</protein>
<dbReference type="GO" id="GO:0004521">
    <property type="term" value="F:RNA endonuclease activity"/>
    <property type="evidence" value="ECO:0007669"/>
    <property type="project" value="TreeGrafter"/>
</dbReference>
<feature type="region of interest" description="Disordered" evidence="6">
    <location>
        <begin position="390"/>
        <end position="446"/>
    </location>
</feature>
<evidence type="ECO:0000256" key="3">
    <source>
        <dbReference type="ARBA" id="ARBA00022816"/>
    </source>
</evidence>
<evidence type="ECO:0000256" key="4">
    <source>
        <dbReference type="ARBA" id="ARBA00022845"/>
    </source>
</evidence>
<feature type="region of interest" description="Disordered" evidence="6">
    <location>
        <begin position="116"/>
        <end position="167"/>
    </location>
</feature>
<evidence type="ECO:0000313" key="8">
    <source>
        <dbReference type="EMBL" id="KAF4674734.1"/>
    </source>
</evidence>
<feature type="domain" description="RRM" evidence="7">
    <location>
        <begin position="202"/>
        <end position="291"/>
    </location>
</feature>
<keyword evidence="2" id="KW-0813">Transport</keyword>
<dbReference type="EMBL" id="JAAPAO010000058">
    <property type="protein sequence ID" value="KAF4674734.1"/>
    <property type="molecule type" value="Genomic_DNA"/>
</dbReference>
<dbReference type="CDD" id="cd00590">
    <property type="entry name" value="RRM_SF"/>
    <property type="match status" value="1"/>
</dbReference>
<feature type="compositionally biased region" description="Low complexity" evidence="6">
    <location>
        <begin position="26"/>
        <end position="45"/>
    </location>
</feature>
<dbReference type="PANTHER" id="PTHR12876">
    <property type="entry name" value="N4BP1-RELATED"/>
    <property type="match status" value="1"/>
</dbReference>